<organism evidence="2 3">
    <name type="scientific">Phytophthora fragariae</name>
    <dbReference type="NCBI Taxonomy" id="53985"/>
    <lineage>
        <taxon>Eukaryota</taxon>
        <taxon>Sar</taxon>
        <taxon>Stramenopiles</taxon>
        <taxon>Oomycota</taxon>
        <taxon>Peronosporomycetes</taxon>
        <taxon>Peronosporales</taxon>
        <taxon>Peronosporaceae</taxon>
        <taxon>Phytophthora</taxon>
    </lineage>
</organism>
<evidence type="ECO:0000313" key="3">
    <source>
        <dbReference type="Proteomes" id="UP000437068"/>
    </source>
</evidence>
<name>A0A6A4B372_9STRA</name>
<feature type="region of interest" description="Disordered" evidence="1">
    <location>
        <begin position="34"/>
        <end position="55"/>
    </location>
</feature>
<feature type="region of interest" description="Disordered" evidence="1">
    <location>
        <begin position="245"/>
        <end position="279"/>
    </location>
</feature>
<comment type="caution">
    <text evidence="2">The sequence shown here is derived from an EMBL/GenBank/DDBJ whole genome shotgun (WGS) entry which is preliminary data.</text>
</comment>
<evidence type="ECO:0000256" key="1">
    <source>
        <dbReference type="SAM" id="MobiDB-lite"/>
    </source>
</evidence>
<evidence type="ECO:0000313" key="2">
    <source>
        <dbReference type="EMBL" id="KAE9266266.1"/>
    </source>
</evidence>
<protein>
    <submittedName>
        <fullName evidence="2">Uncharacterized protein</fullName>
    </submittedName>
</protein>
<reference evidence="2 3" key="1">
    <citation type="submission" date="2018-08" db="EMBL/GenBank/DDBJ databases">
        <title>Genomic investigation of the strawberry pathogen Phytophthora fragariae indicates pathogenicity is determined by transcriptional variation in three key races.</title>
        <authorList>
            <person name="Adams T.M."/>
            <person name="Armitage A.D."/>
            <person name="Sobczyk M.K."/>
            <person name="Bates H.J."/>
            <person name="Dunwell J.M."/>
            <person name="Nellist C.F."/>
            <person name="Harrison R.J."/>
        </authorList>
    </citation>
    <scope>NUCLEOTIDE SEQUENCE [LARGE SCALE GENOMIC DNA]</scope>
    <source>
        <strain evidence="2 3">A4</strain>
    </source>
</reference>
<proteinExistence type="predicted"/>
<dbReference type="EMBL" id="QXGE01005937">
    <property type="protein sequence ID" value="KAE9266266.1"/>
    <property type="molecule type" value="Genomic_DNA"/>
</dbReference>
<dbReference type="AlphaFoldDB" id="A0A6A4B372"/>
<sequence length="299" mass="33467">MVLGMPWLARHDPVIDWTKRTIVHFGSSGATVSDGPVGAARAPRGDATHQERQCDARLSPVTPRGHRRLRESSGENVSRIRRLRFDRIREVLEASRVARSCRLLVSTHKFDKRSQSLIRTVTRTRQLRELMRLAQTSKGAPPSGVEVKKARRLWEPTLQAVRTFANVPHRKCLRARVQPGCTKKRYAIKQGLIACARGKNPPATTRNALRARMQPGCTKKRYVIKPGMIACARGLNPPAINRKICPRPGLDKTRSAEPGSALEANGASEPSCASLGQGPRRYSQCLPGRHRNWRRLSRH</sequence>
<gene>
    <name evidence="2" type="ORF">PF001_g30550</name>
</gene>
<accession>A0A6A4B372</accession>
<dbReference type="Proteomes" id="UP000437068">
    <property type="component" value="Unassembled WGS sequence"/>
</dbReference>
<feature type="compositionally biased region" description="Basic and acidic residues" evidence="1">
    <location>
        <begin position="43"/>
        <end position="55"/>
    </location>
</feature>